<proteinExistence type="predicted"/>
<dbReference type="Proteomes" id="UP000320431">
    <property type="component" value="Unassembled WGS sequence"/>
</dbReference>
<gene>
    <name evidence="1" type="ORF">FKV24_003770</name>
</gene>
<comment type="caution">
    <text evidence="1">The sequence shown here is derived from an EMBL/GenBank/DDBJ whole genome shotgun (WGS) entry which is preliminary data.</text>
</comment>
<evidence type="ECO:0000313" key="1">
    <source>
        <dbReference type="EMBL" id="KAB8198103.1"/>
    </source>
</evidence>
<evidence type="ECO:0000313" key="2">
    <source>
        <dbReference type="Proteomes" id="UP000320431"/>
    </source>
</evidence>
<sequence length="276" mass="32130">MNIAEVGESGKLQPVPLTETDEFMQTFTHILEEFDARGSGIPESLVESAREPIHRYFKYGTPIGVTMFSGYKAPTGPMLVKYGKREFLEPMLQAGWLRLSNAKSYNNASHLDAVRDDETSRTFFIPTYKERIEGQAYFEMRGHRIEFGDDDVVLPLVFDDYYLFSMCERIHYRMPTDFEADAAIVIKNPERFKQRLIASFLVRFPDWVPMEGKVTYYDPYRDYTKFKVPEMAKHFGYAYQKEVRVGFRPRRRTTSNLEPLFLSIGSMTDYADLVSL</sequence>
<protein>
    <submittedName>
        <fullName evidence="1">Uncharacterized protein</fullName>
    </submittedName>
</protein>
<name>A0A508AZ14_9GAMM</name>
<accession>A0A508AZ14</accession>
<organism evidence="1 2">
    <name type="scientific">Marilutibacter maris</name>
    <dbReference type="NCBI Taxonomy" id="1605891"/>
    <lineage>
        <taxon>Bacteria</taxon>
        <taxon>Pseudomonadati</taxon>
        <taxon>Pseudomonadota</taxon>
        <taxon>Gammaproteobacteria</taxon>
        <taxon>Lysobacterales</taxon>
        <taxon>Lysobacteraceae</taxon>
        <taxon>Marilutibacter</taxon>
    </lineage>
</organism>
<dbReference type="RefSeq" id="WP_141481360.1">
    <property type="nucleotide sequence ID" value="NZ_VICD02000050.1"/>
</dbReference>
<dbReference type="AlphaFoldDB" id="A0A508AZ14"/>
<reference evidence="1 2" key="1">
    <citation type="submission" date="2019-10" db="EMBL/GenBank/DDBJ databases">
        <title>Lysobacter alkalisoli sp. nov., isolated from saline-alkaline soil.</title>
        <authorList>
            <person name="Sun J.-Q."/>
        </authorList>
    </citation>
    <scope>NUCLEOTIDE SEQUENCE [LARGE SCALE GENOMIC DNA]</scope>
    <source>
        <strain evidence="1 2">KCTC 42381</strain>
    </source>
</reference>
<dbReference type="EMBL" id="VICD02000050">
    <property type="protein sequence ID" value="KAB8198103.1"/>
    <property type="molecule type" value="Genomic_DNA"/>
</dbReference>